<organism evidence="2 3">
    <name type="scientific">Actinomycetospora rhizophila</name>
    <dbReference type="NCBI Taxonomy" id="1416876"/>
    <lineage>
        <taxon>Bacteria</taxon>
        <taxon>Bacillati</taxon>
        <taxon>Actinomycetota</taxon>
        <taxon>Actinomycetes</taxon>
        <taxon>Pseudonocardiales</taxon>
        <taxon>Pseudonocardiaceae</taxon>
        <taxon>Actinomycetospora</taxon>
    </lineage>
</organism>
<feature type="transmembrane region" description="Helical" evidence="1">
    <location>
        <begin position="16"/>
        <end position="37"/>
    </location>
</feature>
<comment type="caution">
    <text evidence="2">The sequence shown here is derived from an EMBL/GenBank/DDBJ whole genome shotgun (WGS) entry which is preliminary data.</text>
</comment>
<feature type="transmembrane region" description="Helical" evidence="1">
    <location>
        <begin position="106"/>
        <end position="124"/>
    </location>
</feature>
<keyword evidence="1" id="KW-0472">Membrane</keyword>
<keyword evidence="3" id="KW-1185">Reference proteome</keyword>
<evidence type="ECO:0008006" key="4">
    <source>
        <dbReference type="Google" id="ProtNLM"/>
    </source>
</evidence>
<evidence type="ECO:0000313" key="3">
    <source>
        <dbReference type="Proteomes" id="UP001596175"/>
    </source>
</evidence>
<proteinExistence type="predicted"/>
<feature type="transmembrane region" description="Helical" evidence="1">
    <location>
        <begin position="43"/>
        <end position="61"/>
    </location>
</feature>
<name>A0ABV9Z634_9PSEU</name>
<evidence type="ECO:0000313" key="2">
    <source>
        <dbReference type="EMBL" id="MFC5136759.1"/>
    </source>
</evidence>
<protein>
    <recommendedName>
        <fullName evidence="4">Integral membrane protein</fullName>
    </recommendedName>
</protein>
<gene>
    <name evidence="2" type="ORF">ACFPK1_00815</name>
</gene>
<sequence length="190" mass="19841">MSGSSATQRDHSRLRAALLVASSVLVLLVAVGFDLLADEPPTHALAVGLVAVVVGIGRLWLPGRFQSAFAAANLAVVGQPAVHALGKVTQAGTEWLPHSHGWPQSLSTIALHVVVALLVVAVAASEPACRYVVSAVVLVFARVLHVPAAPTPTRVITTERGAGPQAREHQLLFSRQVHRRGPPMLPALAS</sequence>
<reference evidence="3" key="1">
    <citation type="journal article" date="2019" name="Int. J. Syst. Evol. Microbiol.">
        <title>The Global Catalogue of Microorganisms (GCM) 10K type strain sequencing project: providing services to taxonomists for standard genome sequencing and annotation.</title>
        <authorList>
            <consortium name="The Broad Institute Genomics Platform"/>
            <consortium name="The Broad Institute Genome Sequencing Center for Infectious Disease"/>
            <person name="Wu L."/>
            <person name="Ma J."/>
        </authorList>
    </citation>
    <scope>NUCLEOTIDE SEQUENCE [LARGE SCALE GENOMIC DNA]</scope>
    <source>
        <strain evidence="3">XZYJ18</strain>
    </source>
</reference>
<accession>A0ABV9Z634</accession>
<dbReference type="EMBL" id="JBHSKG010000001">
    <property type="protein sequence ID" value="MFC5136759.1"/>
    <property type="molecule type" value="Genomic_DNA"/>
</dbReference>
<dbReference type="Proteomes" id="UP001596175">
    <property type="component" value="Unassembled WGS sequence"/>
</dbReference>
<keyword evidence="1" id="KW-1133">Transmembrane helix</keyword>
<keyword evidence="1" id="KW-0812">Transmembrane</keyword>
<evidence type="ECO:0000256" key="1">
    <source>
        <dbReference type="SAM" id="Phobius"/>
    </source>
</evidence>
<dbReference type="RefSeq" id="WP_378018996.1">
    <property type="nucleotide sequence ID" value="NZ_JBHSKG010000001.1"/>
</dbReference>